<evidence type="ECO:0000256" key="11">
    <source>
        <dbReference type="RuleBase" id="RU003357"/>
    </source>
</evidence>
<reference evidence="14" key="1">
    <citation type="journal article" date="2019" name="Int. J. Syst. Evol. Microbiol.">
        <title>The Global Catalogue of Microorganisms (GCM) 10K type strain sequencing project: providing services to taxonomists for standard genome sequencing and annotation.</title>
        <authorList>
            <consortium name="The Broad Institute Genomics Platform"/>
            <consortium name="The Broad Institute Genome Sequencing Center for Infectious Disease"/>
            <person name="Wu L."/>
            <person name="Ma J."/>
        </authorList>
    </citation>
    <scope>NUCLEOTIDE SEQUENCE [LARGE SCALE GENOMIC DNA]</scope>
    <source>
        <strain evidence="14">CCUG 53762</strain>
    </source>
</reference>
<keyword evidence="3 10" id="KW-1134">Transmembrane beta strand</keyword>
<keyword evidence="4" id="KW-0406">Ion transport</keyword>
<dbReference type="InterPro" id="IPR012910">
    <property type="entry name" value="Plug_dom"/>
</dbReference>
<dbReference type="RefSeq" id="WP_379662681.1">
    <property type="nucleotide sequence ID" value="NZ_JBHUDG010000015.1"/>
</dbReference>
<dbReference type="InterPro" id="IPR036942">
    <property type="entry name" value="Beta-barrel_TonB_sf"/>
</dbReference>
<comment type="similarity">
    <text evidence="10 11">Belongs to the TonB-dependent receptor family.</text>
</comment>
<dbReference type="InterPro" id="IPR011662">
    <property type="entry name" value="Secretin/TonB_short_N"/>
</dbReference>
<dbReference type="SMART" id="SM00965">
    <property type="entry name" value="STN"/>
    <property type="match status" value="1"/>
</dbReference>
<evidence type="ECO:0000256" key="6">
    <source>
        <dbReference type="ARBA" id="ARBA00023004"/>
    </source>
</evidence>
<evidence type="ECO:0000256" key="10">
    <source>
        <dbReference type="PROSITE-ProRule" id="PRU01360"/>
    </source>
</evidence>
<dbReference type="Pfam" id="PF00593">
    <property type="entry name" value="TonB_dep_Rec_b-barrel"/>
    <property type="match status" value="1"/>
</dbReference>
<dbReference type="NCBIfam" id="TIGR04057">
    <property type="entry name" value="SusC_RagA_signa"/>
    <property type="match status" value="1"/>
</dbReference>
<dbReference type="EMBL" id="JBHUDG010000015">
    <property type="protein sequence ID" value="MFD1630306.1"/>
    <property type="molecule type" value="Genomic_DNA"/>
</dbReference>
<dbReference type="SUPFAM" id="SSF56935">
    <property type="entry name" value="Porins"/>
    <property type="match status" value="1"/>
</dbReference>
<dbReference type="InterPro" id="IPR039426">
    <property type="entry name" value="TonB-dep_rcpt-like"/>
</dbReference>
<keyword evidence="8 10" id="KW-0472">Membrane</keyword>
<evidence type="ECO:0000256" key="3">
    <source>
        <dbReference type="ARBA" id="ARBA00022452"/>
    </source>
</evidence>
<name>A0ABW4IFC7_9SPHI</name>
<dbReference type="InterPro" id="IPR037066">
    <property type="entry name" value="Plug_dom_sf"/>
</dbReference>
<dbReference type="NCBIfam" id="TIGR04056">
    <property type="entry name" value="OMP_RagA_SusC"/>
    <property type="match status" value="1"/>
</dbReference>
<dbReference type="Pfam" id="PF07715">
    <property type="entry name" value="Plug"/>
    <property type="match status" value="1"/>
</dbReference>
<evidence type="ECO:0000313" key="14">
    <source>
        <dbReference type="Proteomes" id="UP001597118"/>
    </source>
</evidence>
<keyword evidence="14" id="KW-1185">Reference proteome</keyword>
<evidence type="ECO:0000256" key="5">
    <source>
        <dbReference type="ARBA" id="ARBA00022692"/>
    </source>
</evidence>
<keyword evidence="6" id="KW-0408">Iron</keyword>
<comment type="caution">
    <text evidence="13">The sequence shown here is derived from an EMBL/GenBank/DDBJ whole genome shotgun (WGS) entry which is preliminary data.</text>
</comment>
<evidence type="ECO:0000313" key="13">
    <source>
        <dbReference type="EMBL" id="MFD1630306.1"/>
    </source>
</evidence>
<comment type="subcellular location">
    <subcellularLocation>
        <location evidence="1 10">Cell outer membrane</location>
        <topology evidence="1 10">Multi-pass membrane protein</topology>
    </subcellularLocation>
</comment>
<sequence>MEISKQSGYTFIYDEKDLTDIRSISIQMKDKTVAEALDVLFEGQPLQYQVRGKSIAITYKALLPSQNLKQPLKSEQGNLIRGRVTDEKGEPLAGVAVLIKGTTIGTNTDQDGSYTIVSPTPGNILIFRLVGHITQEVSIEEKTDISIVLKVMESRLDEIVVIGYGTQKKSVVTAAISRVSADDIKNTAPVRVDNVLKGLASGIIVTQSSGQPGEGSKVRIRGIGTINNSDPLYIIDGMPIEGGIDYLNPSDISSIEVLKDAASGAVYGARAANGVILVTTKNGTVGKTQVNYNFSMGYQNPWKKRDVLNATEYAIIMNEGLLNSGQNIRYPDPYSYGNGTDWQDLVFNKNAPVSNHQLSVSGANEKVNYFISAGYFDQEGIVGGNWDRSNYNRMTLRSNTLFYLLDNKERNYLNKFTLGVNVSYARTKSIGIATNSEYGSPLGSAIVFSPLLGAYEENPDAALAQHPYAVKDPKTGQVYTIAGSDYNEITNPLAQLALPGEKGNSDKFISNFWAELGLWDNLKIKSSFGTDLAFWGNDGWTPKYYLGQSRYADHSSVWSSMNRSIVWQLENVLSYEKSFLDKHNIQVLIGQSAKKTTGRNIGGANRDLIEENGNKANINFATGTAANGDQSVYGGAFNPHTLASLFSRISYNFNERYIFQATIRRDGSSNFGTNNRYAIFPSLSAGWNITNEQFMDERPDWLSFLKLRTSWGKNGNESIGAFRYIALTSSGNNYPFGKGDGVLYTGTKPSGLANPDLKWEESVQTDVGLDFGFFHNALNFTVDYFYKKTNGMLMTMSIPSYVGEAKPIGNVGEMDNKGVEFETTYRFNTGKWGFRLGANASYIKNKMLRLGNEEGFSNYDYYQNVGTISRAENGYPFPYFYGYQANGIFQNWDEINNYVNKEGKVIQPKAVPGDVRFIDINGDGKISDDDRTIIGNGNPDWTFGFNTNITWKGFDLSFMLQGTIGNDIYDATRRTDISYINLPSYMLNRWTGEGTSNTIPRFSFTDENGNWLSSSLFVKDGSYMRLKNLVLGYSLPNHLTRKYFVSNLRIFASAENLLTLTKYEGLDPEISSGGTSLGIDRGIYPQARTYSFGLNISF</sequence>
<dbReference type="Gene3D" id="3.55.50.30">
    <property type="match status" value="1"/>
</dbReference>
<keyword evidence="2 10" id="KW-0813">Transport</keyword>
<keyword evidence="4" id="KW-0410">Iron transport</keyword>
<evidence type="ECO:0000259" key="12">
    <source>
        <dbReference type="SMART" id="SM00965"/>
    </source>
</evidence>
<gene>
    <name evidence="13" type="ORF">ACFSAH_10480</name>
</gene>
<keyword evidence="5 10" id="KW-0812">Transmembrane</keyword>
<evidence type="ECO:0000256" key="8">
    <source>
        <dbReference type="ARBA" id="ARBA00023136"/>
    </source>
</evidence>
<dbReference type="SUPFAM" id="SSF49464">
    <property type="entry name" value="Carboxypeptidase regulatory domain-like"/>
    <property type="match status" value="1"/>
</dbReference>
<keyword evidence="9 10" id="KW-0998">Cell outer membrane</keyword>
<dbReference type="PROSITE" id="PS52016">
    <property type="entry name" value="TONB_DEPENDENT_REC_3"/>
    <property type="match status" value="1"/>
</dbReference>
<keyword evidence="13" id="KW-0675">Receptor</keyword>
<evidence type="ECO:0000256" key="1">
    <source>
        <dbReference type="ARBA" id="ARBA00004571"/>
    </source>
</evidence>
<evidence type="ECO:0000256" key="2">
    <source>
        <dbReference type="ARBA" id="ARBA00022448"/>
    </source>
</evidence>
<dbReference type="Pfam" id="PF07660">
    <property type="entry name" value="STN"/>
    <property type="match status" value="1"/>
</dbReference>
<dbReference type="Gene3D" id="2.60.40.1120">
    <property type="entry name" value="Carboxypeptidase-like, regulatory domain"/>
    <property type="match status" value="1"/>
</dbReference>
<dbReference type="InterPro" id="IPR023996">
    <property type="entry name" value="TonB-dep_OMP_SusC/RagA"/>
</dbReference>
<dbReference type="Gene3D" id="2.170.130.10">
    <property type="entry name" value="TonB-dependent receptor, plug domain"/>
    <property type="match status" value="1"/>
</dbReference>
<feature type="domain" description="Secretin/TonB short N-terminal" evidence="12">
    <location>
        <begin position="9"/>
        <end position="60"/>
    </location>
</feature>
<dbReference type="InterPro" id="IPR023997">
    <property type="entry name" value="TonB-dep_OMP_SusC/RagA_CS"/>
</dbReference>
<proteinExistence type="inferred from homology"/>
<organism evidence="13 14">
    <name type="scientific">Pseudopedobacter beijingensis</name>
    <dbReference type="NCBI Taxonomy" id="1207056"/>
    <lineage>
        <taxon>Bacteria</taxon>
        <taxon>Pseudomonadati</taxon>
        <taxon>Bacteroidota</taxon>
        <taxon>Sphingobacteriia</taxon>
        <taxon>Sphingobacteriales</taxon>
        <taxon>Sphingobacteriaceae</taxon>
        <taxon>Pseudopedobacter</taxon>
    </lineage>
</organism>
<accession>A0ABW4IFC7</accession>
<evidence type="ECO:0000256" key="7">
    <source>
        <dbReference type="ARBA" id="ARBA00023077"/>
    </source>
</evidence>
<dbReference type="Proteomes" id="UP001597118">
    <property type="component" value="Unassembled WGS sequence"/>
</dbReference>
<dbReference type="InterPro" id="IPR000531">
    <property type="entry name" value="Beta-barrel_TonB"/>
</dbReference>
<keyword evidence="7 11" id="KW-0798">TonB box</keyword>
<dbReference type="InterPro" id="IPR008969">
    <property type="entry name" value="CarboxyPept-like_regulatory"/>
</dbReference>
<protein>
    <submittedName>
        <fullName evidence="13">TonB-dependent receptor</fullName>
    </submittedName>
</protein>
<dbReference type="Pfam" id="PF13715">
    <property type="entry name" value="CarbopepD_reg_2"/>
    <property type="match status" value="1"/>
</dbReference>
<evidence type="ECO:0000256" key="4">
    <source>
        <dbReference type="ARBA" id="ARBA00022496"/>
    </source>
</evidence>
<evidence type="ECO:0000256" key="9">
    <source>
        <dbReference type="ARBA" id="ARBA00023237"/>
    </source>
</evidence>
<dbReference type="Gene3D" id="2.40.170.20">
    <property type="entry name" value="TonB-dependent receptor, beta-barrel domain"/>
    <property type="match status" value="1"/>
</dbReference>